<sequence>MQSGSDVAPQDPATDPAQEAWRRLTMVEARLEHQAGQLTEILNTFHELRLYVEQRATHTVPGDSGPTMVQLADAAQTPAHSDPLSAQSFTRGRDRLRPAPPDSFDGEREKGRAFINSCDLYMSLTPDAFSDEQTRINWVLSYMKGGRAARFAACTLRYPNSHDGVPRFGTYAEFRAQFIAEFCPRDEKRKAATTFETSTTTRAPTPSTSTSTSSRTSGRKPIPWTARSWCSAFRHGLDPRIEAKVTNMVDGRPSDERVQEWIDVARLVGLQHPRQPGLPLHGDQAAHGPAPVVRNPRTPAASACSPLPHLVQSQQPFRSHCSSQSLPSPGVPMDIDLSCQRSRTPDHLPSMQEAWAHRSQLPRPIRHLLHDDSDDWVMGLLADLDTGPRCLATEAQAEAPAAAEEERSEGPEEGF</sequence>
<dbReference type="Proteomes" id="UP001063166">
    <property type="component" value="Unassembled WGS sequence"/>
</dbReference>
<reference evidence="2" key="1">
    <citation type="submission" date="2022-07" db="EMBL/GenBank/DDBJ databases">
        <title>The genome of Lyophyllum shimeji provides insight into the initial evolution of ectomycorrhizal fungal genome.</title>
        <authorList>
            <person name="Kobayashi Y."/>
            <person name="Shibata T."/>
            <person name="Hirakawa H."/>
            <person name="Shigenobu S."/>
            <person name="Nishiyama T."/>
            <person name="Yamada A."/>
            <person name="Hasebe M."/>
            <person name="Kawaguchi M."/>
        </authorList>
    </citation>
    <scope>NUCLEOTIDE SEQUENCE</scope>
    <source>
        <strain evidence="2">AT787</strain>
    </source>
</reference>
<feature type="compositionally biased region" description="Low complexity" evidence="1">
    <location>
        <begin position="192"/>
        <end position="216"/>
    </location>
</feature>
<feature type="compositionally biased region" description="Low complexity" evidence="1">
    <location>
        <begin position="393"/>
        <end position="402"/>
    </location>
</feature>
<comment type="caution">
    <text evidence="2">The sequence shown here is derived from an EMBL/GenBank/DDBJ whole genome shotgun (WGS) entry which is preliminary data.</text>
</comment>
<protein>
    <submittedName>
        <fullName evidence="2">Uncharacterized protein</fullName>
    </submittedName>
</protein>
<proteinExistence type="predicted"/>
<keyword evidence="3" id="KW-1185">Reference proteome</keyword>
<name>A0A9P3Q1L0_LYOSH</name>
<dbReference type="EMBL" id="BRPK01000043">
    <property type="protein sequence ID" value="GLB45958.1"/>
    <property type="molecule type" value="Genomic_DNA"/>
</dbReference>
<feature type="region of interest" description="Disordered" evidence="1">
    <location>
        <begin position="191"/>
        <end position="222"/>
    </location>
</feature>
<evidence type="ECO:0000313" key="2">
    <source>
        <dbReference type="EMBL" id="GLB45958.1"/>
    </source>
</evidence>
<feature type="region of interest" description="Disordered" evidence="1">
    <location>
        <begin position="393"/>
        <end position="415"/>
    </location>
</feature>
<organism evidence="2 3">
    <name type="scientific">Lyophyllum shimeji</name>
    <name type="common">Hon-shimeji</name>
    <name type="synonym">Tricholoma shimeji</name>
    <dbReference type="NCBI Taxonomy" id="47721"/>
    <lineage>
        <taxon>Eukaryota</taxon>
        <taxon>Fungi</taxon>
        <taxon>Dikarya</taxon>
        <taxon>Basidiomycota</taxon>
        <taxon>Agaricomycotina</taxon>
        <taxon>Agaricomycetes</taxon>
        <taxon>Agaricomycetidae</taxon>
        <taxon>Agaricales</taxon>
        <taxon>Tricholomatineae</taxon>
        <taxon>Lyophyllaceae</taxon>
        <taxon>Lyophyllum</taxon>
    </lineage>
</organism>
<feature type="compositionally biased region" description="Basic and acidic residues" evidence="1">
    <location>
        <begin position="404"/>
        <end position="415"/>
    </location>
</feature>
<evidence type="ECO:0000256" key="1">
    <source>
        <dbReference type="SAM" id="MobiDB-lite"/>
    </source>
</evidence>
<dbReference type="AlphaFoldDB" id="A0A9P3Q1L0"/>
<dbReference type="OrthoDB" id="3341476at2759"/>
<evidence type="ECO:0000313" key="3">
    <source>
        <dbReference type="Proteomes" id="UP001063166"/>
    </source>
</evidence>
<gene>
    <name evidence="2" type="ORF">LshimejAT787_4300050</name>
</gene>
<accession>A0A9P3Q1L0</accession>
<feature type="region of interest" description="Disordered" evidence="1">
    <location>
        <begin position="75"/>
        <end position="109"/>
    </location>
</feature>